<evidence type="ECO:0000313" key="3">
    <source>
        <dbReference type="EMBL" id="CAB4040237.1"/>
    </source>
</evidence>
<comment type="caution">
    <text evidence="3">The sequence shown here is derived from an EMBL/GenBank/DDBJ whole genome shotgun (WGS) entry which is preliminary data.</text>
</comment>
<dbReference type="AlphaFoldDB" id="A0A7D9K4N6"/>
<keyword evidence="2" id="KW-0472">Membrane</keyword>
<dbReference type="Proteomes" id="UP001152795">
    <property type="component" value="Unassembled WGS sequence"/>
</dbReference>
<evidence type="ECO:0000256" key="1">
    <source>
        <dbReference type="SAM" id="MobiDB-lite"/>
    </source>
</evidence>
<name>A0A7D9K4N6_PARCT</name>
<feature type="region of interest" description="Disordered" evidence="1">
    <location>
        <begin position="239"/>
        <end position="264"/>
    </location>
</feature>
<feature type="transmembrane region" description="Helical" evidence="2">
    <location>
        <begin position="332"/>
        <end position="353"/>
    </location>
</feature>
<organism evidence="3 4">
    <name type="scientific">Paramuricea clavata</name>
    <name type="common">Red gorgonian</name>
    <name type="synonym">Violescent sea-whip</name>
    <dbReference type="NCBI Taxonomy" id="317549"/>
    <lineage>
        <taxon>Eukaryota</taxon>
        <taxon>Metazoa</taxon>
        <taxon>Cnidaria</taxon>
        <taxon>Anthozoa</taxon>
        <taxon>Octocorallia</taxon>
        <taxon>Malacalcyonacea</taxon>
        <taxon>Plexauridae</taxon>
        <taxon>Paramuricea</taxon>
    </lineage>
</organism>
<proteinExistence type="predicted"/>
<evidence type="ECO:0000313" key="4">
    <source>
        <dbReference type="Proteomes" id="UP001152795"/>
    </source>
</evidence>
<dbReference type="OrthoDB" id="10676384at2759"/>
<reference evidence="3" key="1">
    <citation type="submission" date="2020-04" db="EMBL/GenBank/DDBJ databases">
        <authorList>
            <person name="Alioto T."/>
            <person name="Alioto T."/>
            <person name="Gomez Garrido J."/>
        </authorList>
    </citation>
    <scope>NUCLEOTIDE SEQUENCE</scope>
    <source>
        <strain evidence="3">A484AB</strain>
    </source>
</reference>
<keyword evidence="2" id="KW-0812">Transmembrane</keyword>
<protein>
    <submittedName>
        <fullName evidence="3">Uncharacterized protein</fullName>
    </submittedName>
</protein>
<gene>
    <name evidence="3" type="ORF">PACLA_8A007141</name>
</gene>
<accession>A0A7D9K4N6</accession>
<feature type="region of interest" description="Disordered" evidence="1">
    <location>
        <begin position="283"/>
        <end position="328"/>
    </location>
</feature>
<keyword evidence="2" id="KW-1133">Transmembrane helix</keyword>
<feature type="compositionally biased region" description="Low complexity" evidence="1">
    <location>
        <begin position="300"/>
        <end position="311"/>
    </location>
</feature>
<sequence length="359" mass="41418">MTGTYCDESPTLDMLWIWPNIRGNKQLMNVKTLKCMKRIRDNSAVTMERCENTSNSQKLLCTKKDAKMNIGWGNQRFLHFYNSWRGKSYAFSRKLWWWWEKPQPWSSKEISNTCKTSQDYKGCYRFSDGSFMHYLDYSQTNPKLKISAPISKEHDRSCKVREIFKFIRDGQEWKGNGSDHFYINGKNKDTKEFKIRSMENLKAWNGSLLIVNVSCGNKESEEVHCVLLKLKSLPLYPEVSPTSSSTDVSHSSYQSAPPTEDYTSTREVPFTFPWLNSTRPTTLTRSSQFTEDQRMSSKLPSQSPTPITSTTVNLQEGPKEEVSESDGTNSTAIAVTVTLLLVALALVLGYLLYYRRRKR</sequence>
<keyword evidence="4" id="KW-1185">Reference proteome</keyword>
<dbReference type="EMBL" id="CACRXK020026499">
    <property type="protein sequence ID" value="CAB4040237.1"/>
    <property type="molecule type" value="Genomic_DNA"/>
</dbReference>
<evidence type="ECO:0000256" key="2">
    <source>
        <dbReference type="SAM" id="Phobius"/>
    </source>
</evidence>
<feature type="compositionally biased region" description="Low complexity" evidence="1">
    <location>
        <begin position="240"/>
        <end position="255"/>
    </location>
</feature>